<dbReference type="NCBIfam" id="TIGR00254">
    <property type="entry name" value="GGDEF"/>
    <property type="match status" value="1"/>
</dbReference>
<dbReference type="RefSeq" id="WP_380038986.1">
    <property type="nucleotide sequence ID" value="NZ_JBHSEH010000009.1"/>
</dbReference>
<feature type="transmembrane region" description="Helical" evidence="1">
    <location>
        <begin position="164"/>
        <end position="186"/>
    </location>
</feature>
<sequence>MLPLASASDASSPHEQQFRRQAVVAVVAIALVTSIFALAVGFPLNWTRGVQLGLALLVLKNAALLLWLRAFPQHYTLAGGLHFLTLAGVGLYRVEQAVLVEHMTSGLSLYSYWLPLSYVVAFLAFRRRWALAASLGLFLVLLSVVVVFVVAVPDVPAIKREHSVLLVQMLLTHATFISFFVLFGVLQNRYVRTISEAQSEARAAYVDALTGVANRRQLGQWLAGRLEHRAGQNEPLSIILLDLDRFKSINDTYGHDIGDQVLRAAAEAVGASLRRGTLFGRWGGEEFLVILPGAALAEAQGVAERIRLGVASATYPLPVQVTVSLGVAQAREGERPEGILKRADQALYTAKHAGRNQVQAA</sequence>
<dbReference type="InterPro" id="IPR000160">
    <property type="entry name" value="GGDEF_dom"/>
</dbReference>
<protein>
    <submittedName>
        <fullName evidence="3">Diguanylate cyclase</fullName>
        <ecNumber evidence="3">2.7.7.65</ecNumber>
    </submittedName>
</protein>
<evidence type="ECO:0000313" key="3">
    <source>
        <dbReference type="EMBL" id="MFC4426481.1"/>
    </source>
</evidence>
<organism evidence="3 4">
    <name type="scientific">Deinococcus navajonensis</name>
    <dbReference type="NCBI Taxonomy" id="309884"/>
    <lineage>
        <taxon>Bacteria</taxon>
        <taxon>Thermotogati</taxon>
        <taxon>Deinococcota</taxon>
        <taxon>Deinococci</taxon>
        <taxon>Deinococcales</taxon>
        <taxon>Deinococcaceae</taxon>
        <taxon>Deinococcus</taxon>
    </lineage>
</organism>
<gene>
    <name evidence="3" type="ORF">ACFOZ9_09670</name>
</gene>
<dbReference type="EMBL" id="JBHSEH010000009">
    <property type="protein sequence ID" value="MFC4426481.1"/>
    <property type="molecule type" value="Genomic_DNA"/>
</dbReference>
<dbReference type="InterPro" id="IPR029787">
    <property type="entry name" value="Nucleotide_cyclase"/>
</dbReference>
<dbReference type="Pfam" id="PF00990">
    <property type="entry name" value="GGDEF"/>
    <property type="match status" value="1"/>
</dbReference>
<keyword evidence="4" id="KW-1185">Reference proteome</keyword>
<feature type="transmembrane region" description="Helical" evidence="1">
    <location>
        <begin position="106"/>
        <end position="125"/>
    </location>
</feature>
<dbReference type="SUPFAM" id="SSF55073">
    <property type="entry name" value="Nucleotide cyclase"/>
    <property type="match status" value="1"/>
</dbReference>
<dbReference type="Gene3D" id="3.30.70.270">
    <property type="match status" value="1"/>
</dbReference>
<dbReference type="Proteomes" id="UP001595998">
    <property type="component" value="Unassembled WGS sequence"/>
</dbReference>
<feature type="transmembrane region" description="Helical" evidence="1">
    <location>
        <begin position="22"/>
        <end position="44"/>
    </location>
</feature>
<accession>A0ABV8XLN0</accession>
<evidence type="ECO:0000256" key="1">
    <source>
        <dbReference type="SAM" id="Phobius"/>
    </source>
</evidence>
<dbReference type="InterPro" id="IPR050469">
    <property type="entry name" value="Diguanylate_Cyclase"/>
</dbReference>
<dbReference type="InterPro" id="IPR043128">
    <property type="entry name" value="Rev_trsase/Diguanyl_cyclase"/>
</dbReference>
<keyword evidence="3" id="KW-0808">Transferase</keyword>
<reference evidence="4" key="1">
    <citation type="journal article" date="2019" name="Int. J. Syst. Evol. Microbiol.">
        <title>The Global Catalogue of Microorganisms (GCM) 10K type strain sequencing project: providing services to taxonomists for standard genome sequencing and annotation.</title>
        <authorList>
            <consortium name="The Broad Institute Genomics Platform"/>
            <consortium name="The Broad Institute Genome Sequencing Center for Infectious Disease"/>
            <person name="Wu L."/>
            <person name="Ma J."/>
        </authorList>
    </citation>
    <scope>NUCLEOTIDE SEQUENCE [LARGE SCALE GENOMIC DNA]</scope>
    <source>
        <strain evidence="4">CCUG 56029</strain>
    </source>
</reference>
<dbReference type="PANTHER" id="PTHR45138">
    <property type="entry name" value="REGULATORY COMPONENTS OF SENSORY TRANSDUCTION SYSTEM"/>
    <property type="match status" value="1"/>
</dbReference>
<dbReference type="PROSITE" id="PS50887">
    <property type="entry name" value="GGDEF"/>
    <property type="match status" value="1"/>
</dbReference>
<dbReference type="CDD" id="cd01949">
    <property type="entry name" value="GGDEF"/>
    <property type="match status" value="1"/>
</dbReference>
<dbReference type="SMART" id="SM00267">
    <property type="entry name" value="GGDEF"/>
    <property type="match status" value="1"/>
</dbReference>
<comment type="caution">
    <text evidence="3">The sequence shown here is derived from an EMBL/GenBank/DDBJ whole genome shotgun (WGS) entry which is preliminary data.</text>
</comment>
<dbReference type="GO" id="GO:0052621">
    <property type="term" value="F:diguanylate cyclase activity"/>
    <property type="evidence" value="ECO:0007669"/>
    <property type="project" value="UniProtKB-EC"/>
</dbReference>
<keyword evidence="1" id="KW-0472">Membrane</keyword>
<feature type="transmembrane region" description="Helical" evidence="1">
    <location>
        <begin position="75"/>
        <end position="94"/>
    </location>
</feature>
<keyword evidence="1" id="KW-1133">Transmembrane helix</keyword>
<feature type="transmembrane region" description="Helical" evidence="1">
    <location>
        <begin position="132"/>
        <end position="152"/>
    </location>
</feature>
<name>A0ABV8XLN0_9DEIO</name>
<dbReference type="EC" id="2.7.7.65" evidence="3"/>
<keyword evidence="1" id="KW-0812">Transmembrane</keyword>
<evidence type="ECO:0000259" key="2">
    <source>
        <dbReference type="PROSITE" id="PS50887"/>
    </source>
</evidence>
<feature type="transmembrane region" description="Helical" evidence="1">
    <location>
        <begin position="50"/>
        <end position="68"/>
    </location>
</feature>
<dbReference type="PANTHER" id="PTHR45138:SF9">
    <property type="entry name" value="DIGUANYLATE CYCLASE DGCM-RELATED"/>
    <property type="match status" value="1"/>
</dbReference>
<feature type="domain" description="GGDEF" evidence="2">
    <location>
        <begin position="234"/>
        <end position="361"/>
    </location>
</feature>
<keyword evidence="3" id="KW-0548">Nucleotidyltransferase</keyword>
<evidence type="ECO:0000313" key="4">
    <source>
        <dbReference type="Proteomes" id="UP001595998"/>
    </source>
</evidence>
<proteinExistence type="predicted"/>